<dbReference type="GO" id="GO:0045599">
    <property type="term" value="P:negative regulation of fat cell differentiation"/>
    <property type="evidence" value="ECO:0007669"/>
    <property type="project" value="TreeGrafter"/>
</dbReference>
<dbReference type="InterPro" id="IPR001604">
    <property type="entry name" value="Endo_G_ENPP1-like_dom"/>
</dbReference>
<evidence type="ECO:0000259" key="5">
    <source>
        <dbReference type="SMART" id="SM00477"/>
    </source>
</evidence>
<dbReference type="InterPro" id="IPR044925">
    <property type="entry name" value="His-Me_finger_sf"/>
</dbReference>
<dbReference type="InterPro" id="IPR002591">
    <property type="entry name" value="Phosphodiest/P_Trfase"/>
</dbReference>
<evidence type="ECO:0000256" key="2">
    <source>
        <dbReference type="ARBA" id="ARBA00023180"/>
    </source>
</evidence>
<dbReference type="InterPro" id="IPR044929">
    <property type="entry name" value="DNA/RNA_non-sp_Endonuclease_sf"/>
</dbReference>
<accession>A0A9D3PLH9</accession>
<dbReference type="Pfam" id="PF01663">
    <property type="entry name" value="Phosphodiest"/>
    <property type="match status" value="1"/>
</dbReference>
<name>A0A9D3PLH9_MEGAT</name>
<dbReference type="GO" id="GO:0046034">
    <property type="term" value="P:ATP metabolic process"/>
    <property type="evidence" value="ECO:0007669"/>
    <property type="project" value="TreeGrafter"/>
</dbReference>
<sequence length="804" mass="90310">MEGKGKEVAKGDEHSTEQAATLLGSSGADKQSKRADSVHRRKSNKRRILVGVLLLCLLIVVLAVVFALKQRSSEEEYGVWVEDQCEDMETSQCPAGFSKPPVILVSMDGFRAGYLKAHGNLLPVISKLKNCGTSTPYMRPAYPTKTFPNHYTIVTGLYPESHGIVDNKMYDVRRNASFTLKGEEKFNPDWYQGQPIWVTAKKNRLRSGTFFWPGSDVKIEGLYPDIYKMYNKSTTFEKRVSTILDWLDMKEDKRPDFYTLYFEEPDSSGHKFGPMSTQVKEALRTVDQLMGRLMDGLKKRKLHKCVNLVLLSDHGMEEATCDKAVYVSSYQSNTNDFTVISGPAARIRPKKLPEEFFSFDYEGLVKNLSCRDPDQPMRPFLKEHLPKRLHFANNVRIERGHLYMKSQWQAALTSSDIKYCSGGFHGSDNVFRNMQSVFIGYGPGFNSKMVVPPFENIEVYNLLCDLLDITPAPNNGTHGSLNHILRRPVYSPVFPAEQSPPSPCVAGGPSVTDGLGCGCGSLSKAQEEETNRQLITSSSNSAAKPLHCPYGIPRVLQKNTNNCILHHSQYMSGYSRDTLMPLWVAYTIPPLNGVPPLHPETEACVRADVRVPATASQTCRRYKNDTSLSFGFLHPPNLGSSDKETESLITSNLVPMFPAFKAVWTHFHDVLLLKYSQERSGVNVMSGPIFDQNYDGNYDVMGTAKQNEAPIPTHFFVILTSCKNASLSPNECKGPLEATSYILPHRPDTTETCASGSDFQWVQEWMQFHVARVRDIELLTGLSFYHDRLSVPETLQLKTFLQTF</sequence>
<dbReference type="Gene3D" id="3.40.720.10">
    <property type="entry name" value="Alkaline Phosphatase, subunit A"/>
    <property type="match status" value="1"/>
</dbReference>
<evidence type="ECO:0000256" key="3">
    <source>
        <dbReference type="SAM" id="MobiDB-lite"/>
    </source>
</evidence>
<feature type="domain" description="ENPP1-3/EXOG-like endonuclease/phosphodiesterase" evidence="5">
    <location>
        <begin position="567"/>
        <end position="791"/>
    </location>
</feature>
<dbReference type="GO" id="GO:0030500">
    <property type="term" value="P:regulation of bone mineralization"/>
    <property type="evidence" value="ECO:0007669"/>
    <property type="project" value="TreeGrafter"/>
</dbReference>
<keyword evidence="4" id="KW-0812">Transmembrane</keyword>
<feature type="transmembrane region" description="Helical" evidence="4">
    <location>
        <begin position="48"/>
        <end position="68"/>
    </location>
</feature>
<dbReference type="InterPro" id="IPR017850">
    <property type="entry name" value="Alkaline_phosphatase_core_sf"/>
</dbReference>
<dbReference type="SMART" id="SM00892">
    <property type="entry name" value="Endonuclease_NS"/>
    <property type="match status" value="1"/>
</dbReference>
<feature type="domain" description="DNA/RNA non-specific endonuclease/pyrophosphatase/phosphodiesterase" evidence="6">
    <location>
        <begin position="566"/>
        <end position="791"/>
    </location>
</feature>
<evidence type="ECO:0000313" key="8">
    <source>
        <dbReference type="Proteomes" id="UP001046870"/>
    </source>
</evidence>
<dbReference type="Pfam" id="PF01223">
    <property type="entry name" value="Endonuclease_NS"/>
    <property type="match status" value="1"/>
</dbReference>
<dbReference type="Gene3D" id="3.40.570.10">
    <property type="entry name" value="Extracellular Endonuclease, subunit A"/>
    <property type="match status" value="1"/>
</dbReference>
<keyword evidence="4" id="KW-1133">Transmembrane helix</keyword>
<dbReference type="PANTHER" id="PTHR10151:SF77">
    <property type="entry name" value="ECTONUCLEOTIDE PYROPHOSPHATASE_PHOSPHODIESTERASE FAMILY MEMBER 1"/>
    <property type="match status" value="1"/>
</dbReference>
<keyword evidence="4" id="KW-0472">Membrane</keyword>
<feature type="compositionally biased region" description="Basic and acidic residues" evidence="3">
    <location>
        <begin position="1"/>
        <end position="16"/>
    </location>
</feature>
<dbReference type="AlphaFoldDB" id="A0A9D3PLH9"/>
<evidence type="ECO:0000256" key="4">
    <source>
        <dbReference type="SAM" id="Phobius"/>
    </source>
</evidence>
<keyword evidence="8" id="KW-1185">Reference proteome</keyword>
<dbReference type="GO" id="GO:0004528">
    <property type="term" value="F:phosphodiesterase I activity"/>
    <property type="evidence" value="ECO:0007669"/>
    <property type="project" value="TreeGrafter"/>
</dbReference>
<dbReference type="OrthoDB" id="415411at2759"/>
<dbReference type="GO" id="GO:0030505">
    <property type="term" value="P:inorganic diphosphate transport"/>
    <property type="evidence" value="ECO:0007669"/>
    <property type="project" value="TreeGrafter"/>
</dbReference>
<dbReference type="GO" id="GO:0046872">
    <property type="term" value="F:metal ion binding"/>
    <property type="evidence" value="ECO:0007669"/>
    <property type="project" value="InterPro"/>
</dbReference>
<dbReference type="EMBL" id="JAFDVH010000018">
    <property type="protein sequence ID" value="KAG7460765.1"/>
    <property type="molecule type" value="Genomic_DNA"/>
</dbReference>
<keyword evidence="2" id="KW-0325">Glycoprotein</keyword>
<reference evidence="7" key="1">
    <citation type="submission" date="2021-01" db="EMBL/GenBank/DDBJ databases">
        <authorList>
            <person name="Zahm M."/>
            <person name="Roques C."/>
            <person name="Cabau C."/>
            <person name="Klopp C."/>
            <person name="Donnadieu C."/>
            <person name="Jouanno E."/>
            <person name="Lampietro C."/>
            <person name="Louis A."/>
            <person name="Herpin A."/>
            <person name="Echchiki A."/>
            <person name="Berthelot C."/>
            <person name="Parey E."/>
            <person name="Roest-Crollius H."/>
            <person name="Braasch I."/>
            <person name="Postlethwait J."/>
            <person name="Bobe J."/>
            <person name="Montfort J."/>
            <person name="Bouchez O."/>
            <person name="Begum T."/>
            <person name="Mejri S."/>
            <person name="Adams A."/>
            <person name="Chen W.-J."/>
            <person name="Guiguen Y."/>
        </authorList>
    </citation>
    <scope>NUCLEOTIDE SEQUENCE</scope>
    <source>
        <strain evidence="7">YG-15Mar2019-1</strain>
        <tissue evidence="7">Brain</tissue>
    </source>
</reference>
<dbReference type="SUPFAM" id="SSF54060">
    <property type="entry name" value="His-Me finger endonucleases"/>
    <property type="match status" value="1"/>
</dbReference>
<comment type="caution">
    <text evidence="7">The sequence shown here is derived from an EMBL/GenBank/DDBJ whole genome shotgun (WGS) entry which is preliminary data.</text>
</comment>
<dbReference type="GO" id="GO:0009986">
    <property type="term" value="C:cell surface"/>
    <property type="evidence" value="ECO:0007669"/>
    <property type="project" value="TreeGrafter"/>
</dbReference>
<evidence type="ECO:0000313" key="7">
    <source>
        <dbReference type="EMBL" id="KAG7460765.1"/>
    </source>
</evidence>
<feature type="region of interest" description="Disordered" evidence="3">
    <location>
        <begin position="1"/>
        <end position="40"/>
    </location>
</feature>
<dbReference type="SUPFAM" id="SSF53649">
    <property type="entry name" value="Alkaline phosphatase-like"/>
    <property type="match status" value="1"/>
</dbReference>
<dbReference type="SMART" id="SM00477">
    <property type="entry name" value="NUC"/>
    <property type="match status" value="1"/>
</dbReference>
<proteinExistence type="predicted"/>
<dbReference type="PANTHER" id="PTHR10151">
    <property type="entry name" value="ECTONUCLEOTIDE PYROPHOSPHATASE/PHOSPHODIESTERASE"/>
    <property type="match status" value="1"/>
</dbReference>
<organism evidence="7 8">
    <name type="scientific">Megalops atlanticus</name>
    <name type="common">Tarpon</name>
    <name type="synonym">Clupea gigantea</name>
    <dbReference type="NCBI Taxonomy" id="7932"/>
    <lineage>
        <taxon>Eukaryota</taxon>
        <taxon>Metazoa</taxon>
        <taxon>Chordata</taxon>
        <taxon>Craniata</taxon>
        <taxon>Vertebrata</taxon>
        <taxon>Euteleostomi</taxon>
        <taxon>Actinopterygii</taxon>
        <taxon>Neopterygii</taxon>
        <taxon>Teleostei</taxon>
        <taxon>Elopiformes</taxon>
        <taxon>Megalopidae</taxon>
        <taxon>Megalops</taxon>
    </lineage>
</organism>
<dbReference type="Proteomes" id="UP001046870">
    <property type="component" value="Chromosome 18"/>
</dbReference>
<gene>
    <name evidence="7" type="ORF">MATL_G00202330</name>
</gene>
<dbReference type="CDD" id="cd00091">
    <property type="entry name" value="NUC"/>
    <property type="match status" value="1"/>
</dbReference>
<evidence type="ECO:0000256" key="1">
    <source>
        <dbReference type="ARBA" id="ARBA00022801"/>
    </source>
</evidence>
<dbReference type="GO" id="GO:0009143">
    <property type="term" value="P:nucleoside triphosphate catabolic process"/>
    <property type="evidence" value="ECO:0007669"/>
    <property type="project" value="TreeGrafter"/>
</dbReference>
<dbReference type="CDD" id="cd16018">
    <property type="entry name" value="Enpp"/>
    <property type="match status" value="1"/>
</dbReference>
<dbReference type="FunFam" id="3.40.720.10:FF:000145">
    <property type="entry name" value="Uncharacterized protein"/>
    <property type="match status" value="1"/>
</dbReference>
<protein>
    <submittedName>
        <fullName evidence="7">Uncharacterized protein</fullName>
    </submittedName>
</protein>
<dbReference type="InterPro" id="IPR020821">
    <property type="entry name" value="ENPP1-3/EXOG-like_nuc-like"/>
</dbReference>
<keyword evidence="1" id="KW-0378">Hydrolase</keyword>
<dbReference type="GO" id="GO:0004551">
    <property type="term" value="F:dinucleotide phosphatase activity"/>
    <property type="evidence" value="ECO:0007669"/>
    <property type="project" value="TreeGrafter"/>
</dbReference>
<dbReference type="GO" id="GO:0003676">
    <property type="term" value="F:nucleic acid binding"/>
    <property type="evidence" value="ECO:0007669"/>
    <property type="project" value="InterPro"/>
</dbReference>
<evidence type="ECO:0000259" key="6">
    <source>
        <dbReference type="SMART" id="SM00892"/>
    </source>
</evidence>